<dbReference type="AlphaFoldDB" id="A0A381LFV3"/>
<dbReference type="OrthoDB" id="10308679at2759"/>
<name>A0A381LFV3_BLUGR</name>
<sequence length="320" mass="36289">MVSCAYVFLFMQMPDLKNDPIDRSKLTQTHLERLLILGSDQSRSFYGAYKNPTPGMFPVANSQLHITTTLNKNIYMGTNFKAYCSASNSALEIAKSLVHSESMKTISHQNFISTNTRDQNCLKQIKQLSIQGHNSEPISAASLVSSGVCTNGNIINLAYRSLISVSGTFHQFAPSKPRVNQQVNMDQAIDFKEIMRIEQVYAIWTERNTKYILVWYFGYLHVFKRQFNNTVWLPVTKIGEEKNNGAIIENYIRRHTNVLKTLDGQIRSLGLKFKISKICNTPGCYNDKMKKTIGDLMVQIGSTEPVRNVPITWAELNSDL</sequence>
<proteinExistence type="predicted"/>
<accession>A0A381LFV3</accession>
<evidence type="ECO:0000313" key="1">
    <source>
        <dbReference type="EMBL" id="SUZ12753.1"/>
    </source>
</evidence>
<gene>
    <name evidence="1" type="ORF">BGT96224V2_LOCUS6006</name>
</gene>
<reference evidence="1" key="1">
    <citation type="submission" date="2018-07" db="EMBL/GenBank/DDBJ databases">
        <authorList>
            <person name="Quirk P.G."/>
            <person name="Krulwich T.A."/>
        </authorList>
    </citation>
    <scope>NUCLEOTIDE SEQUENCE</scope>
    <source>
        <strain evidence="1">96224</strain>
    </source>
</reference>
<organism evidence="1">
    <name type="scientific">Blumeria graminis f. sp. tritici 96224</name>
    <dbReference type="NCBI Taxonomy" id="1268274"/>
    <lineage>
        <taxon>Eukaryota</taxon>
        <taxon>Fungi</taxon>
        <taxon>Dikarya</taxon>
        <taxon>Ascomycota</taxon>
        <taxon>Pezizomycotina</taxon>
        <taxon>Leotiomycetes</taxon>
        <taxon>Erysiphales</taxon>
        <taxon>Erysiphaceae</taxon>
        <taxon>Blumeria</taxon>
    </lineage>
</organism>
<protein>
    <submittedName>
        <fullName evidence="1">BgtE-1955</fullName>
    </submittedName>
</protein>
<dbReference type="EMBL" id="UIGY01000204">
    <property type="protein sequence ID" value="SUZ12753.1"/>
    <property type="molecule type" value="Genomic_DNA"/>
</dbReference>